<evidence type="ECO:0000313" key="6">
    <source>
        <dbReference type="Proteomes" id="UP000245712"/>
    </source>
</evidence>
<evidence type="ECO:0000259" key="4">
    <source>
        <dbReference type="PROSITE" id="PS50206"/>
    </source>
</evidence>
<sequence length="253" mass="27252">MNGQRTFRRLTVHELDAWFGQHPDSLLLDARDAASHARDGLPGSLRLSRENQDALLLKTARKRPILIYCYHGRASQTWARMFADFGFTEVCDLIGGQTALAANPANPPGQPIPPELANWLAHQGFAGPDGRGAHENTPLMVAAWRGTHDMVDALLAHGVILNAVNADGNTALWFACVHGEPAGVERLAGAGLPLDHTNATGATCLMYAASSGKHDIVRTLLALGADPLIRTQDDFTALDMAATLECLELLRPR</sequence>
<name>A0ABX5KRG2_9BURK</name>
<dbReference type="Gene3D" id="1.25.40.20">
    <property type="entry name" value="Ankyrin repeat-containing domain"/>
    <property type="match status" value="1"/>
</dbReference>
<dbReference type="PROSITE" id="PS50206">
    <property type="entry name" value="RHODANESE_3"/>
    <property type="match status" value="1"/>
</dbReference>
<dbReference type="Pfam" id="PF00581">
    <property type="entry name" value="Rhodanese"/>
    <property type="match status" value="1"/>
</dbReference>
<feature type="repeat" description="ANK" evidence="3">
    <location>
        <begin position="200"/>
        <end position="232"/>
    </location>
</feature>
<dbReference type="Gene3D" id="3.40.250.10">
    <property type="entry name" value="Rhodanese-like domain"/>
    <property type="match status" value="1"/>
</dbReference>
<dbReference type="PANTHER" id="PTHR24166:SF48">
    <property type="entry name" value="PROTEIN VAPYRIN"/>
    <property type="match status" value="1"/>
</dbReference>
<dbReference type="SUPFAM" id="SSF48403">
    <property type="entry name" value="Ankyrin repeat"/>
    <property type="match status" value="1"/>
</dbReference>
<dbReference type="SMART" id="SM00248">
    <property type="entry name" value="ANK"/>
    <property type="match status" value="3"/>
</dbReference>
<keyword evidence="6" id="KW-1185">Reference proteome</keyword>
<evidence type="ECO:0000256" key="2">
    <source>
        <dbReference type="ARBA" id="ARBA00023043"/>
    </source>
</evidence>
<dbReference type="SUPFAM" id="SSF52821">
    <property type="entry name" value="Rhodanese/Cell cycle control phosphatase"/>
    <property type="match status" value="1"/>
</dbReference>
<organism evidence="5 6">
    <name type="scientific">Paraburkholderia unamae</name>
    <dbReference type="NCBI Taxonomy" id="219649"/>
    <lineage>
        <taxon>Bacteria</taxon>
        <taxon>Pseudomonadati</taxon>
        <taxon>Pseudomonadota</taxon>
        <taxon>Betaproteobacteria</taxon>
        <taxon>Burkholderiales</taxon>
        <taxon>Burkholderiaceae</taxon>
        <taxon>Paraburkholderia</taxon>
    </lineage>
</organism>
<evidence type="ECO:0000256" key="1">
    <source>
        <dbReference type="ARBA" id="ARBA00022737"/>
    </source>
</evidence>
<dbReference type="PROSITE" id="PS50088">
    <property type="entry name" value="ANK_REPEAT"/>
    <property type="match status" value="2"/>
</dbReference>
<dbReference type="Pfam" id="PF12796">
    <property type="entry name" value="Ank_2"/>
    <property type="match status" value="1"/>
</dbReference>
<dbReference type="SMART" id="SM00450">
    <property type="entry name" value="RHOD"/>
    <property type="match status" value="1"/>
</dbReference>
<gene>
    <name evidence="5" type="ORF">C7402_10334</name>
</gene>
<dbReference type="InterPro" id="IPR036873">
    <property type="entry name" value="Rhodanese-like_dom_sf"/>
</dbReference>
<dbReference type="Proteomes" id="UP000245712">
    <property type="component" value="Unassembled WGS sequence"/>
</dbReference>
<comment type="caution">
    <text evidence="5">The sequence shown here is derived from an EMBL/GenBank/DDBJ whole genome shotgun (WGS) entry which is preliminary data.</text>
</comment>
<dbReference type="PANTHER" id="PTHR24166">
    <property type="entry name" value="ROLLING PEBBLES, ISOFORM B"/>
    <property type="match status" value="1"/>
</dbReference>
<keyword evidence="1" id="KW-0677">Repeat</keyword>
<reference evidence="5 6" key="1">
    <citation type="submission" date="2018-05" db="EMBL/GenBank/DDBJ databases">
        <title>Genomic Encyclopedia of Type Strains, Phase IV (KMG-V): Genome sequencing to study the core and pangenomes of soil and plant-associated prokaryotes.</title>
        <authorList>
            <person name="Whitman W."/>
        </authorList>
    </citation>
    <scope>NUCLEOTIDE SEQUENCE [LARGE SCALE GENOMIC DNA]</scope>
    <source>
        <strain evidence="5 6">SCZa-39</strain>
    </source>
</reference>
<feature type="repeat" description="ANK" evidence="3">
    <location>
        <begin position="134"/>
        <end position="166"/>
    </location>
</feature>
<keyword evidence="2 3" id="KW-0040">ANK repeat</keyword>
<dbReference type="RefSeq" id="WP_112175009.1">
    <property type="nucleotide sequence ID" value="NZ_CAJZAT010000192.1"/>
</dbReference>
<accession>A0ABX5KRG2</accession>
<evidence type="ECO:0000256" key="3">
    <source>
        <dbReference type="PROSITE-ProRule" id="PRU00023"/>
    </source>
</evidence>
<dbReference type="InterPro" id="IPR050889">
    <property type="entry name" value="Dendritic_Spine_Reg/Scaffold"/>
</dbReference>
<feature type="domain" description="Rhodanese" evidence="4">
    <location>
        <begin position="21"/>
        <end position="107"/>
    </location>
</feature>
<dbReference type="InterPro" id="IPR001763">
    <property type="entry name" value="Rhodanese-like_dom"/>
</dbReference>
<dbReference type="PROSITE" id="PS50297">
    <property type="entry name" value="ANK_REP_REGION"/>
    <property type="match status" value="2"/>
</dbReference>
<dbReference type="InterPro" id="IPR036770">
    <property type="entry name" value="Ankyrin_rpt-contain_sf"/>
</dbReference>
<evidence type="ECO:0000313" key="5">
    <source>
        <dbReference type="EMBL" id="PVX85466.1"/>
    </source>
</evidence>
<dbReference type="InterPro" id="IPR002110">
    <property type="entry name" value="Ankyrin_rpt"/>
</dbReference>
<proteinExistence type="predicted"/>
<dbReference type="Pfam" id="PF00023">
    <property type="entry name" value="Ank"/>
    <property type="match status" value="1"/>
</dbReference>
<protein>
    <submittedName>
        <fullName evidence="5">Ankyrin repeat protein</fullName>
    </submittedName>
</protein>
<dbReference type="EMBL" id="QEOB01000003">
    <property type="protein sequence ID" value="PVX85466.1"/>
    <property type="molecule type" value="Genomic_DNA"/>
</dbReference>